<sequence>MGPVEFLVLAFPCDGIGATVLEPLERLRRDGGVRVLDVRKLRRGRSGAVIAEPGEAGLITEDDVTEAQELLDEDESALLLLVEHVWAAELTAAFEAARGRVAASVRVVPEAD</sequence>
<name>A0A1H7MI81_STRJI</name>
<evidence type="ECO:0000313" key="1">
    <source>
        <dbReference type="EMBL" id="SEL10395.1"/>
    </source>
</evidence>
<keyword evidence="2" id="KW-1185">Reference proteome</keyword>
<protein>
    <submittedName>
        <fullName evidence="1">Uncharacterized protein</fullName>
    </submittedName>
</protein>
<reference evidence="2" key="1">
    <citation type="submission" date="2016-10" db="EMBL/GenBank/DDBJ databases">
        <authorList>
            <person name="Varghese N."/>
        </authorList>
    </citation>
    <scope>NUCLEOTIDE SEQUENCE [LARGE SCALE GENOMIC DNA]</scope>
    <source>
        <strain evidence="2">DSM 45096 / BCRC 16803 / CGMCC 4.1857 / CIP 109030 / JCM 12277 / KCTC 19219 / NBRC 100920 / 33214</strain>
    </source>
</reference>
<proteinExistence type="predicted"/>
<dbReference type="Proteomes" id="UP000183015">
    <property type="component" value="Unassembled WGS sequence"/>
</dbReference>
<gene>
    <name evidence="1" type="ORF">SAMN05414137_105379</name>
</gene>
<accession>A0A1H7MI81</accession>
<dbReference type="EMBL" id="FOAZ01000005">
    <property type="protein sequence ID" value="SEL10395.1"/>
    <property type="molecule type" value="Genomic_DNA"/>
</dbReference>
<dbReference type="RefSeq" id="WP_042459327.1">
    <property type="nucleotide sequence ID" value="NZ_BBPN01000058.1"/>
</dbReference>
<organism evidence="1 2">
    <name type="scientific">Streptacidiphilus jiangxiensis</name>
    <dbReference type="NCBI Taxonomy" id="235985"/>
    <lineage>
        <taxon>Bacteria</taxon>
        <taxon>Bacillati</taxon>
        <taxon>Actinomycetota</taxon>
        <taxon>Actinomycetes</taxon>
        <taxon>Kitasatosporales</taxon>
        <taxon>Streptomycetaceae</taxon>
        <taxon>Streptacidiphilus</taxon>
    </lineage>
</organism>
<evidence type="ECO:0000313" key="2">
    <source>
        <dbReference type="Proteomes" id="UP000183015"/>
    </source>
</evidence>
<dbReference type="AlphaFoldDB" id="A0A1H7MI81"/>